<accession>A0ABR3LFU4</accession>
<comment type="subcellular location">
    <subcellularLocation>
        <location evidence="1">Virion</location>
    </subcellularLocation>
</comment>
<keyword evidence="4 5" id="KW-1015">Disulfide bond</keyword>
<evidence type="ECO:0000256" key="1">
    <source>
        <dbReference type="ARBA" id="ARBA00004328"/>
    </source>
</evidence>
<dbReference type="EMBL" id="JAYMGO010000022">
    <property type="protein sequence ID" value="KAL1251230.1"/>
    <property type="molecule type" value="Genomic_DNA"/>
</dbReference>
<dbReference type="InterPro" id="IPR035976">
    <property type="entry name" value="Sushi/SCR/CCP_sf"/>
</dbReference>
<dbReference type="PROSITE" id="PS50923">
    <property type="entry name" value="SUSHI"/>
    <property type="match status" value="6"/>
</dbReference>
<feature type="chain" id="PRO_5046617435" description="Sushi domain-containing protein" evidence="6">
    <location>
        <begin position="22"/>
        <end position="464"/>
    </location>
</feature>
<evidence type="ECO:0000259" key="7">
    <source>
        <dbReference type="PROSITE" id="PS50923"/>
    </source>
</evidence>
<comment type="caution">
    <text evidence="8">The sequence shown here is derived from an EMBL/GenBank/DDBJ whole genome shotgun (WGS) entry which is preliminary data.</text>
</comment>
<keyword evidence="2 5" id="KW-0768">Sushi</keyword>
<dbReference type="Proteomes" id="UP001558613">
    <property type="component" value="Unassembled WGS sequence"/>
</dbReference>
<feature type="disulfide bond" evidence="5">
    <location>
        <begin position="54"/>
        <end position="81"/>
    </location>
</feature>
<dbReference type="Pfam" id="PF00084">
    <property type="entry name" value="Sushi"/>
    <property type="match status" value="6"/>
</dbReference>
<dbReference type="CDD" id="cd00033">
    <property type="entry name" value="CCP"/>
    <property type="match status" value="5"/>
</dbReference>
<keyword evidence="9" id="KW-1185">Reference proteome</keyword>
<feature type="domain" description="Sushi" evidence="7">
    <location>
        <begin position="22"/>
        <end position="83"/>
    </location>
</feature>
<sequence length="464" mass="52407">MKSSLAFLCLWICVIVDVSKSNGCSEIPEVENAEVAESTTKDTYSDGDKLEYTCLPGYASQIKIIYKCSKNNWTRWRGEKCLPKRCESPEDIPNGRYAIESGSSFVFGTMIKYICNEGYQMVSRFDTRTCRDGGWDNQLPACEEVSCERNTTEENISVEGLPEFSEDLIRYGHRLTFSCVGQGLMIKGQKEITCQSNGEWSSPFPKCVEATCSHQWNTTLEDLNIEGLPETGGPIKPGHKITFSCIGEGLKINGQREITCQSDGQWSSPFPKCEEAKCVADLTANMRLDGHMQSKVSVRPGHMLTLSCVGRGFRLKGQSKITCLPNGEWSSLFPKCEVSEKCEKPPQVSNADTTEITRNEYNQGEKVEYMCFNKYILDEHPPFSKYLTCKQGQWTGNIRCLKPCSVTLDIMNKRGIELRWVENQKMFAEHNDHITFRCQVHKRSVGINLRQKCNDGDMTLPMCV</sequence>
<feature type="domain" description="Sushi" evidence="7">
    <location>
        <begin position="210"/>
        <end position="275"/>
    </location>
</feature>
<feature type="domain" description="Sushi" evidence="7">
    <location>
        <begin position="340"/>
        <end position="402"/>
    </location>
</feature>
<name>A0ABR3LFU4_9TELE</name>
<gene>
    <name evidence="8" type="ORF">QQF64_019026</name>
</gene>
<feature type="disulfide bond" evidence="5">
    <location>
        <begin position="115"/>
        <end position="142"/>
    </location>
</feature>
<keyword evidence="3 6" id="KW-0732">Signal</keyword>
<evidence type="ECO:0000256" key="5">
    <source>
        <dbReference type="PROSITE-ProRule" id="PRU00302"/>
    </source>
</evidence>
<comment type="caution">
    <text evidence="5">Lacks conserved residue(s) required for the propagation of feature annotation.</text>
</comment>
<dbReference type="SMART" id="SM00032">
    <property type="entry name" value="CCP"/>
    <property type="match status" value="6"/>
</dbReference>
<proteinExistence type="predicted"/>
<feature type="domain" description="Sushi" evidence="7">
    <location>
        <begin position="276"/>
        <end position="338"/>
    </location>
</feature>
<protein>
    <recommendedName>
        <fullName evidence="7">Sushi domain-containing protein</fullName>
    </recommendedName>
</protein>
<dbReference type="Gene3D" id="2.10.70.10">
    <property type="entry name" value="Complement Module, domain 1"/>
    <property type="match status" value="7"/>
</dbReference>
<dbReference type="InterPro" id="IPR000436">
    <property type="entry name" value="Sushi_SCR_CCP_dom"/>
</dbReference>
<evidence type="ECO:0000256" key="3">
    <source>
        <dbReference type="ARBA" id="ARBA00022729"/>
    </source>
</evidence>
<feature type="domain" description="Sushi" evidence="7">
    <location>
        <begin position="145"/>
        <end position="209"/>
    </location>
</feature>
<evidence type="ECO:0000313" key="9">
    <source>
        <dbReference type="Proteomes" id="UP001558613"/>
    </source>
</evidence>
<dbReference type="SUPFAM" id="SSF57535">
    <property type="entry name" value="Complement control module/SCR domain"/>
    <property type="match status" value="7"/>
</dbReference>
<reference evidence="8 9" key="1">
    <citation type="submission" date="2023-09" db="EMBL/GenBank/DDBJ databases">
        <authorList>
            <person name="Wang M."/>
        </authorList>
    </citation>
    <scope>NUCLEOTIDE SEQUENCE [LARGE SCALE GENOMIC DNA]</scope>
    <source>
        <strain evidence="8">GT-2023</strain>
        <tissue evidence="8">Liver</tissue>
    </source>
</reference>
<dbReference type="InterPro" id="IPR051503">
    <property type="entry name" value="ComplSys_Reg/VirEntry_Med"/>
</dbReference>
<feature type="signal peptide" evidence="6">
    <location>
        <begin position="1"/>
        <end position="21"/>
    </location>
</feature>
<dbReference type="PANTHER" id="PTHR45785">
    <property type="entry name" value="COMPLEMENT FACTOR H-RELATED"/>
    <property type="match status" value="1"/>
</dbReference>
<evidence type="ECO:0000256" key="2">
    <source>
        <dbReference type="ARBA" id="ARBA00022659"/>
    </source>
</evidence>
<feature type="domain" description="Sushi" evidence="7">
    <location>
        <begin position="84"/>
        <end position="144"/>
    </location>
</feature>
<dbReference type="PANTHER" id="PTHR45785:SF2">
    <property type="entry name" value="COMPLEMENT FACTOR H-RELATED"/>
    <property type="match status" value="1"/>
</dbReference>
<evidence type="ECO:0000256" key="4">
    <source>
        <dbReference type="ARBA" id="ARBA00023157"/>
    </source>
</evidence>
<evidence type="ECO:0000256" key="6">
    <source>
        <dbReference type="SAM" id="SignalP"/>
    </source>
</evidence>
<organism evidence="8 9">
    <name type="scientific">Cirrhinus molitorella</name>
    <name type="common">mud carp</name>
    <dbReference type="NCBI Taxonomy" id="172907"/>
    <lineage>
        <taxon>Eukaryota</taxon>
        <taxon>Metazoa</taxon>
        <taxon>Chordata</taxon>
        <taxon>Craniata</taxon>
        <taxon>Vertebrata</taxon>
        <taxon>Euteleostomi</taxon>
        <taxon>Actinopterygii</taxon>
        <taxon>Neopterygii</taxon>
        <taxon>Teleostei</taxon>
        <taxon>Ostariophysi</taxon>
        <taxon>Cypriniformes</taxon>
        <taxon>Cyprinidae</taxon>
        <taxon>Labeoninae</taxon>
        <taxon>Labeonini</taxon>
        <taxon>Cirrhinus</taxon>
    </lineage>
</organism>
<evidence type="ECO:0000313" key="8">
    <source>
        <dbReference type="EMBL" id="KAL1251230.1"/>
    </source>
</evidence>